<dbReference type="AlphaFoldDB" id="A0A077Z2A0"/>
<evidence type="ECO:0000313" key="6">
    <source>
        <dbReference type="Proteomes" id="UP000030665"/>
    </source>
</evidence>
<evidence type="ECO:0000256" key="4">
    <source>
        <dbReference type="SAM" id="MobiDB-lite"/>
    </source>
</evidence>
<reference evidence="5" key="1">
    <citation type="submission" date="2014-01" db="EMBL/GenBank/DDBJ databases">
        <authorList>
            <person name="Aslett M."/>
        </authorList>
    </citation>
    <scope>NUCLEOTIDE SEQUENCE</scope>
</reference>
<evidence type="ECO:0000256" key="1">
    <source>
        <dbReference type="ARBA" id="ARBA00022737"/>
    </source>
</evidence>
<dbReference type="EMBL" id="HG805881">
    <property type="protein sequence ID" value="CDW54141.1"/>
    <property type="molecule type" value="Genomic_DNA"/>
</dbReference>
<dbReference type="Proteomes" id="UP000030665">
    <property type="component" value="Unassembled WGS sequence"/>
</dbReference>
<evidence type="ECO:0000256" key="3">
    <source>
        <dbReference type="SAM" id="Coils"/>
    </source>
</evidence>
<dbReference type="SUPFAM" id="SSF48452">
    <property type="entry name" value="TPR-like"/>
    <property type="match status" value="1"/>
</dbReference>
<keyword evidence="3" id="KW-0175">Coiled coil</keyword>
<feature type="region of interest" description="Disordered" evidence="4">
    <location>
        <begin position="101"/>
        <end position="123"/>
    </location>
</feature>
<sequence>MAEMNGTNHIKLDEQNTESLNAEELLIEGKRRFVTEEFGEAADFFSKSLEKAMEEYGKDDLRLVEHFCHYAKALIAAEENQEVPTSDSPIEACDDDLVAVRNEQESEEVSNRSSDDESDEAEARDREIATECLIYARDILKQQNELDDCDKQRLGTICFQLADIARKSLQWEQMHSDAAEGLQALQQIEDVPLILLAEGHYLKGLAAELQNNIDEAKQNYQELSEILKRHADELQKLKSEAENSDDEAEVKSEMAKHEDMVTKLKYRRYMIDNDAQGKIKERVDKMIATEIPQLQTIAVKRKQTDDDVTSKRPCPEGHE</sequence>
<name>A0A077Z2A0_TRITR</name>
<dbReference type="PANTHER" id="PTHR15081">
    <property type="entry name" value="NUCLEAR AUTOANTIGENIC SPERM PROTEIN NASP -RELATED"/>
    <property type="match status" value="1"/>
</dbReference>
<evidence type="ECO:0000256" key="2">
    <source>
        <dbReference type="ARBA" id="ARBA00022803"/>
    </source>
</evidence>
<protein>
    <submittedName>
        <fullName evidence="5">Uncharacterized protein</fullName>
    </submittedName>
</protein>
<dbReference type="InterPro" id="IPR051730">
    <property type="entry name" value="NASP-like"/>
</dbReference>
<organism evidence="5 6">
    <name type="scientific">Trichuris trichiura</name>
    <name type="common">Whipworm</name>
    <name type="synonym">Trichocephalus trichiurus</name>
    <dbReference type="NCBI Taxonomy" id="36087"/>
    <lineage>
        <taxon>Eukaryota</taxon>
        <taxon>Metazoa</taxon>
        <taxon>Ecdysozoa</taxon>
        <taxon>Nematoda</taxon>
        <taxon>Enoplea</taxon>
        <taxon>Dorylaimia</taxon>
        <taxon>Trichinellida</taxon>
        <taxon>Trichuridae</taxon>
        <taxon>Trichuris</taxon>
    </lineage>
</organism>
<dbReference type="GO" id="GO:0034080">
    <property type="term" value="P:CENP-A containing chromatin assembly"/>
    <property type="evidence" value="ECO:0007669"/>
    <property type="project" value="TreeGrafter"/>
</dbReference>
<dbReference type="GO" id="GO:0042393">
    <property type="term" value="F:histone binding"/>
    <property type="evidence" value="ECO:0007669"/>
    <property type="project" value="TreeGrafter"/>
</dbReference>
<feature type="compositionally biased region" description="Basic and acidic residues" evidence="4">
    <location>
        <begin position="109"/>
        <end position="123"/>
    </location>
</feature>
<feature type="coiled-coil region" evidence="3">
    <location>
        <begin position="206"/>
        <end position="254"/>
    </location>
</feature>
<keyword evidence="2" id="KW-0802">TPR repeat</keyword>
<proteinExistence type="predicted"/>
<feature type="region of interest" description="Disordered" evidence="4">
    <location>
        <begin position="298"/>
        <end position="319"/>
    </location>
</feature>
<dbReference type="PANTHER" id="PTHR15081:SF1">
    <property type="entry name" value="NUCLEAR AUTOANTIGENIC SPERM PROTEIN"/>
    <property type="match status" value="1"/>
</dbReference>
<dbReference type="InterPro" id="IPR011990">
    <property type="entry name" value="TPR-like_helical_dom_sf"/>
</dbReference>
<feature type="compositionally biased region" description="Basic and acidic residues" evidence="4">
    <location>
        <begin position="302"/>
        <end position="319"/>
    </location>
</feature>
<keyword evidence="1" id="KW-0677">Repeat</keyword>
<keyword evidence="6" id="KW-1185">Reference proteome</keyword>
<reference evidence="5" key="2">
    <citation type="submission" date="2014-03" db="EMBL/GenBank/DDBJ databases">
        <title>The whipworm genome and dual-species transcriptomics of an intimate host-pathogen interaction.</title>
        <authorList>
            <person name="Foth B.J."/>
            <person name="Tsai I.J."/>
            <person name="Reid A.J."/>
            <person name="Bancroft A.J."/>
            <person name="Nichol S."/>
            <person name="Tracey A."/>
            <person name="Holroyd N."/>
            <person name="Cotton J.A."/>
            <person name="Stanley E.J."/>
            <person name="Zarowiecki M."/>
            <person name="Liu J.Z."/>
            <person name="Huckvale T."/>
            <person name="Cooper P.J."/>
            <person name="Grencis R.K."/>
            <person name="Berriman M."/>
        </authorList>
    </citation>
    <scope>NUCLEOTIDE SEQUENCE [LARGE SCALE GENOMIC DNA]</scope>
</reference>
<gene>
    <name evidence="5" type="ORF">TTRE_0000241001</name>
</gene>
<accession>A0A077Z2A0</accession>
<dbReference type="GO" id="GO:0006335">
    <property type="term" value="P:DNA replication-dependent chromatin assembly"/>
    <property type="evidence" value="ECO:0007669"/>
    <property type="project" value="TreeGrafter"/>
</dbReference>
<dbReference type="OrthoDB" id="5587616at2759"/>
<dbReference type="GO" id="GO:0005654">
    <property type="term" value="C:nucleoplasm"/>
    <property type="evidence" value="ECO:0007669"/>
    <property type="project" value="TreeGrafter"/>
</dbReference>
<evidence type="ECO:0000313" key="5">
    <source>
        <dbReference type="EMBL" id="CDW54141.1"/>
    </source>
</evidence>